<dbReference type="Gene3D" id="3.30.300.30">
    <property type="match status" value="1"/>
</dbReference>
<dbReference type="InterPro" id="IPR000873">
    <property type="entry name" value="AMP-dep_synth/lig_dom"/>
</dbReference>
<dbReference type="KEGG" id="pfr:PFREUD_02440"/>
<dbReference type="EMBL" id="FN806773">
    <property type="protein sequence ID" value="CBL55765.1"/>
    <property type="molecule type" value="Genomic_DNA"/>
</dbReference>
<dbReference type="GO" id="GO:0006631">
    <property type="term" value="P:fatty acid metabolic process"/>
    <property type="evidence" value="ECO:0007669"/>
    <property type="project" value="TreeGrafter"/>
</dbReference>
<evidence type="ECO:0000256" key="1">
    <source>
        <dbReference type="ARBA" id="ARBA00006432"/>
    </source>
</evidence>
<dbReference type="InterPro" id="IPR045851">
    <property type="entry name" value="AMP-bd_C_sf"/>
</dbReference>
<keyword evidence="2 5" id="KW-0436">Ligase</keyword>
<proteinExistence type="inferred from homology"/>
<evidence type="ECO:0000313" key="5">
    <source>
        <dbReference type="EMBL" id="CBL55765.1"/>
    </source>
</evidence>
<reference evidence="5 6" key="1">
    <citation type="journal article" date="2010" name="PLoS ONE">
        <title>The complete genome of Propionibacterium freudenreichii CIRM-BIA1, a hardy actinobacterium with food and probiotic applications.</title>
        <authorList>
            <person name="Falentin H."/>
            <person name="Deutsch S.M."/>
            <person name="Jan G."/>
            <person name="Loux V."/>
            <person name="Thierry A."/>
            <person name="Parayre S."/>
            <person name="Maillard M.B."/>
            <person name="Dherbecourt J."/>
            <person name="Cousin F.J."/>
            <person name="Jardin J."/>
            <person name="Siguier P."/>
            <person name="Couloux A."/>
            <person name="Barbe V."/>
            <person name="Vacherie B."/>
            <person name="Wincker P."/>
            <person name="Gibrat J.F."/>
            <person name="Gaillardin C."/>
            <person name="Lortal S."/>
        </authorList>
    </citation>
    <scope>NUCLEOTIDE SEQUENCE [LARGE SCALE GENOMIC DNA]</scope>
    <source>
        <strain evidence="6">ATCC 9614 / DSM 4902 / CIP 103027 / NCIMB 8099 / CIRM-BIA1</strain>
    </source>
</reference>
<accession>D7GI43</accession>
<dbReference type="PANTHER" id="PTHR43201:SF5">
    <property type="entry name" value="MEDIUM-CHAIN ACYL-COA LIGASE ACSF2, MITOCHONDRIAL"/>
    <property type="match status" value="1"/>
</dbReference>
<keyword evidence="6" id="KW-1185">Reference proteome</keyword>
<dbReference type="AlphaFoldDB" id="D7GI43"/>
<dbReference type="GO" id="GO:0031956">
    <property type="term" value="F:medium-chain fatty acid-CoA ligase activity"/>
    <property type="evidence" value="ECO:0007669"/>
    <property type="project" value="TreeGrafter"/>
</dbReference>
<dbReference type="SUPFAM" id="SSF56801">
    <property type="entry name" value="Acetyl-CoA synthetase-like"/>
    <property type="match status" value="1"/>
</dbReference>
<dbReference type="Gene3D" id="3.40.50.12780">
    <property type="entry name" value="N-terminal domain of ligase-like"/>
    <property type="match status" value="1"/>
</dbReference>
<dbReference type="STRING" id="754252.PFREUD_02440"/>
<dbReference type="HOGENOM" id="CLU_000022_59_0_11"/>
<evidence type="ECO:0000259" key="4">
    <source>
        <dbReference type="Pfam" id="PF13193"/>
    </source>
</evidence>
<dbReference type="eggNOG" id="COG0318">
    <property type="taxonomic scope" value="Bacteria"/>
</dbReference>
<dbReference type="Pfam" id="PF00501">
    <property type="entry name" value="AMP-binding"/>
    <property type="match status" value="1"/>
</dbReference>
<gene>
    <name evidence="5" type="primary">caiC</name>
    <name evidence="5" type="ordered locus">PFREUD_02440</name>
</gene>
<dbReference type="EC" id="6.2.1.-" evidence="5"/>
<dbReference type="InterPro" id="IPR025110">
    <property type="entry name" value="AMP-bd_C"/>
</dbReference>
<dbReference type="RefSeq" id="WP_013160171.1">
    <property type="nucleotide sequence ID" value="NC_014215.1"/>
</dbReference>
<evidence type="ECO:0000313" key="6">
    <source>
        <dbReference type="Proteomes" id="UP000000936"/>
    </source>
</evidence>
<feature type="domain" description="AMP-binding enzyme C-terminal" evidence="4">
    <location>
        <begin position="440"/>
        <end position="515"/>
    </location>
</feature>
<dbReference type="InterPro" id="IPR042099">
    <property type="entry name" value="ANL_N_sf"/>
</dbReference>
<feature type="domain" description="AMP-dependent synthetase/ligase" evidence="3">
    <location>
        <begin position="20"/>
        <end position="389"/>
    </location>
</feature>
<evidence type="ECO:0000256" key="2">
    <source>
        <dbReference type="ARBA" id="ARBA00022598"/>
    </source>
</evidence>
<sequence>MTMWDAAEAGEELSLGAIWDHQVRSRRTAEFLVFGDPDTGQVRTYSYGEFDAWVNQVAHVLADAGVGQRTRVAVHLYNSPEFIACLLALAKIGGVLVPISPAYSRVECADIVARTTPLVLVTEPELLAIHGDEQLAAIGTVLSLGGNPEHKPGRVLDFTTTVGEASPEPGVHPALDGSDLLEVMFTSGTTARPKGVMLTHANFVFSGLFVNWQLAMGQDDRFYSSMVGTHVNLQLSALAPVITAGATMIFEKRYSATRAWAQVRRHRATLIQSMAMMVRTMMAQPVAPDERDHQVRLVHYFLPITDDEKAAFEHRFGVRLLNNYGSSESLVGVLTERPFGPTRWPSVGRVGLGYRVRVASDAGHPMPVGEVGEIQVRGIPGVSLMAGYWRDPARTDACFTDDGWMHTSDCGRMDADGWFYFVDRNVDVIKRAGETISSAEVEDALLHQPGVVDAAVVGVPDPIKDEAIEAFVVPALGVKLDVEQIRKRCAERLAYFKVPEAIHVSSELPRGNYGKIRKDLLRKELMTAKGRSL</sequence>
<evidence type="ECO:0000259" key="3">
    <source>
        <dbReference type="Pfam" id="PF00501"/>
    </source>
</evidence>
<organism evidence="5 6">
    <name type="scientific">Propionibacterium freudenreichii subsp. shermanii (strain ATCC 9614 / DSM 4902 / CIP 103027 / NCIMB 8099 / CIRM-BIA1)</name>
    <dbReference type="NCBI Taxonomy" id="754252"/>
    <lineage>
        <taxon>Bacteria</taxon>
        <taxon>Bacillati</taxon>
        <taxon>Actinomycetota</taxon>
        <taxon>Actinomycetes</taxon>
        <taxon>Propionibacteriales</taxon>
        <taxon>Propionibacteriaceae</taxon>
        <taxon>Propionibacterium</taxon>
    </lineage>
</organism>
<dbReference type="PANTHER" id="PTHR43201">
    <property type="entry name" value="ACYL-COA SYNTHETASE"/>
    <property type="match status" value="1"/>
</dbReference>
<comment type="similarity">
    <text evidence="1">Belongs to the ATP-dependent AMP-binding enzyme family.</text>
</comment>
<protein>
    <submittedName>
        <fullName evidence="5">Crotonobetaine/carnitine-CoA ligase</fullName>
        <ecNumber evidence="5">6.2.1.-</ecNumber>
    </submittedName>
</protein>
<dbReference type="Pfam" id="PF13193">
    <property type="entry name" value="AMP-binding_C"/>
    <property type="match status" value="1"/>
</dbReference>
<name>D7GI43_PROFC</name>
<dbReference type="Proteomes" id="UP000000936">
    <property type="component" value="Chromosome"/>
</dbReference>